<accession>A0A3D9XYS7</accession>
<name>A0A3D9XYS7_PARVE</name>
<dbReference type="InterPro" id="IPR011944">
    <property type="entry name" value="Steroid_delta5-4_isomerase"/>
</dbReference>
<dbReference type="RefSeq" id="WP_166435461.1">
    <property type="nucleotide sequence ID" value="NZ_CP038196.1"/>
</dbReference>
<evidence type="ECO:0000313" key="3">
    <source>
        <dbReference type="Proteomes" id="UP000256941"/>
    </source>
</evidence>
<gene>
    <name evidence="2" type="ORF">BDD41_1991</name>
</gene>
<dbReference type="InterPro" id="IPR032710">
    <property type="entry name" value="NTF2-like_dom_sf"/>
</dbReference>
<organism evidence="2 3">
    <name type="scientific">Paracoccus versutus</name>
    <name type="common">Thiobacillus versutus</name>
    <dbReference type="NCBI Taxonomy" id="34007"/>
    <lineage>
        <taxon>Bacteria</taxon>
        <taxon>Pseudomonadati</taxon>
        <taxon>Pseudomonadota</taxon>
        <taxon>Alphaproteobacteria</taxon>
        <taxon>Rhodobacterales</taxon>
        <taxon>Paracoccaceae</taxon>
        <taxon>Paracoccus</taxon>
    </lineage>
</organism>
<comment type="caution">
    <text evidence="2">The sequence shown here is derived from an EMBL/GenBank/DDBJ whole genome shotgun (WGS) entry which is preliminary data.</text>
</comment>
<dbReference type="SUPFAM" id="SSF54427">
    <property type="entry name" value="NTF2-like"/>
    <property type="match status" value="1"/>
</dbReference>
<sequence>MPHDEAMMQDNILLGQVLAAFNAGAATWDADRMAQVYWDDAVFYGLLTNHSVGQRSVRDYFAYYKDILKGARLVLVEQEIRPLGADAFLAQGFGDFTYDMADGSVSRNRLRTSLVVARRDGEWKIVLHHFSPIPPTPTYGH</sequence>
<dbReference type="NCBIfam" id="TIGR02246">
    <property type="entry name" value="SgcJ/EcaC family oxidoreductase"/>
    <property type="match status" value="1"/>
</dbReference>
<dbReference type="Proteomes" id="UP000256941">
    <property type="component" value="Unassembled WGS sequence"/>
</dbReference>
<evidence type="ECO:0000259" key="1">
    <source>
        <dbReference type="Pfam" id="PF13474"/>
    </source>
</evidence>
<dbReference type="EMBL" id="QTUJ01000001">
    <property type="protein sequence ID" value="REF73432.1"/>
    <property type="molecule type" value="Genomic_DNA"/>
</dbReference>
<dbReference type="AlphaFoldDB" id="A0A3D9XYS7"/>
<evidence type="ECO:0000313" key="2">
    <source>
        <dbReference type="EMBL" id="REF73432.1"/>
    </source>
</evidence>
<dbReference type="Gene3D" id="3.10.450.50">
    <property type="match status" value="1"/>
</dbReference>
<reference evidence="2 3" key="1">
    <citation type="submission" date="2018-08" db="EMBL/GenBank/DDBJ databases">
        <title>Genomic Encyclopedia of Archaeal and Bacterial Type Strains, Phase II (KMG-II): from individual species to whole genera.</title>
        <authorList>
            <person name="Goeker M."/>
        </authorList>
    </citation>
    <scope>NUCLEOTIDE SEQUENCE [LARGE SCALE GENOMIC DNA]</scope>
    <source>
        <strain evidence="2 3">DSM 17099</strain>
    </source>
</reference>
<feature type="domain" description="SnoaL-like" evidence="1">
    <location>
        <begin position="16"/>
        <end position="132"/>
    </location>
</feature>
<protein>
    <submittedName>
        <fullName evidence="2">Uncharacterized protein (TIGR02246 family)</fullName>
    </submittedName>
</protein>
<dbReference type="InterPro" id="IPR037401">
    <property type="entry name" value="SnoaL-like"/>
</dbReference>
<dbReference type="Pfam" id="PF13474">
    <property type="entry name" value="SnoaL_3"/>
    <property type="match status" value="1"/>
</dbReference>
<proteinExistence type="predicted"/>